<sequence>MASIGNVTAAAVAPRAETTLALANLHFEVNLFTKRVNPPAEYEGVGRHLAKSRLEEAQNGTPHSTARKLGLLFKHILPSTPNLIKAYGTRASEISKSAKANTNGDDSSYGPFVSRIGADATTLWAAATSGHAAIQSTSLWDENIANRKIEVAKKLEAEGEIETDLMLAAREQLPRSDLADWDASSQQTKLRLIIDNLDMPVNNKPNTYESMEKLLEGIHRPVQSGAVLLGLMAWHLYPDLQCMMARNPQVELRDPLFEKSGILTIGLEPAPGREARSVYWSLPLAHLRYYGLPVTKFSSMRTSERDRVTVDELLFAWFCAYIKAWDSDPDISTEEVIRYAGDVALNLHNALHTTVADESWSWLLLLSQIANKWATSLDQPRASSLRTLGRNFGGVVEAPFQGIFTVNTYLDVAIEIEDKIRFLREIAKSISAERDARDYQYLIIYHYGGRYQGSFEVATACPEVGIRGDGIDSVHTSRAHRRWVRLRSMVEMNPPLSTEETIQTRIRRIQEFGEEVDQISSQYPFFEVPRKQPSIHQADSRQRRGADRYIHHHGPRSRKPHTTHDETTFIMKASQTRTYEYDVVFGHHQGVALLSRRERGEPLPKFGHGKPNYTLSVKRLMGLFKPGRIDFALLAKMHLRLDFETNASLLGMTFIDSLYRQLGDATVDIRAAKVDLNNARWVKRAFEGSSARTRQHYLAPSGHTIATTFACIAMMETGSFNFDPWELVAVFALCSADSMYIASALLRDPSQVDGGRAGIQRVTGNIGRAGMALMIPPPDPDVRNYGVDDWYLYPHQVFDGVLDDSFGGTSLQLSFTEWKQEVNVGTTGGKDIEAYFLETLISVYDKAKWVADLDVLSAFRREKLVIRLPQLAFPPCSPEHGPPRGTALGNISQLPRLISVGNFAEIIVAPSAPGIVTARGNWQARLAAACISTAKGYRVILTPHGCCWSCWAAQYADARRIDLYNIIQSSGNVMIL</sequence>
<reference evidence="2" key="2">
    <citation type="submission" date="2023-05" db="EMBL/GenBank/DDBJ databases">
        <authorList>
            <consortium name="Lawrence Berkeley National Laboratory"/>
            <person name="Steindorff A."/>
            <person name="Hensen N."/>
            <person name="Bonometti L."/>
            <person name="Westerberg I."/>
            <person name="Brannstrom I.O."/>
            <person name="Guillou S."/>
            <person name="Cros-Aarteil S."/>
            <person name="Calhoun S."/>
            <person name="Haridas S."/>
            <person name="Kuo A."/>
            <person name="Mondo S."/>
            <person name="Pangilinan J."/>
            <person name="Riley R."/>
            <person name="Labutti K."/>
            <person name="Andreopoulos B."/>
            <person name="Lipzen A."/>
            <person name="Chen C."/>
            <person name="Yanf M."/>
            <person name="Daum C."/>
            <person name="Ng V."/>
            <person name="Clum A."/>
            <person name="Ohm R."/>
            <person name="Martin F."/>
            <person name="Silar P."/>
            <person name="Natvig D."/>
            <person name="Lalanne C."/>
            <person name="Gautier V."/>
            <person name="Ament-Velasquez S.L."/>
            <person name="Kruys A."/>
            <person name="Hutchinson M.I."/>
            <person name="Powell A.J."/>
            <person name="Barry K."/>
            <person name="Miller A.N."/>
            <person name="Grigoriev I.V."/>
            <person name="Debuchy R."/>
            <person name="Gladieux P."/>
            <person name="Thoren M.H."/>
            <person name="Johannesson H."/>
        </authorList>
    </citation>
    <scope>NUCLEOTIDE SEQUENCE</scope>
    <source>
        <strain evidence="2">CBS 141.50</strain>
    </source>
</reference>
<proteinExistence type="predicted"/>
<name>A0AAN6V592_9PEZI</name>
<dbReference type="EMBL" id="MU853572">
    <property type="protein sequence ID" value="KAK4145045.1"/>
    <property type="molecule type" value="Genomic_DNA"/>
</dbReference>
<feature type="compositionally biased region" description="Basic and acidic residues" evidence="1">
    <location>
        <begin position="538"/>
        <end position="549"/>
    </location>
</feature>
<keyword evidence="3" id="KW-1185">Reference proteome</keyword>
<feature type="compositionally biased region" description="Basic residues" evidence="1">
    <location>
        <begin position="550"/>
        <end position="561"/>
    </location>
</feature>
<gene>
    <name evidence="2" type="ORF">C8A04DRAFT_36175</name>
</gene>
<dbReference type="AlphaFoldDB" id="A0AAN6V592"/>
<feature type="region of interest" description="Disordered" evidence="1">
    <location>
        <begin position="530"/>
        <end position="562"/>
    </location>
</feature>
<reference evidence="2" key="1">
    <citation type="journal article" date="2023" name="Mol. Phylogenet. Evol.">
        <title>Genome-scale phylogeny and comparative genomics of the fungal order Sordariales.</title>
        <authorList>
            <person name="Hensen N."/>
            <person name="Bonometti L."/>
            <person name="Westerberg I."/>
            <person name="Brannstrom I.O."/>
            <person name="Guillou S."/>
            <person name="Cros-Aarteil S."/>
            <person name="Calhoun S."/>
            <person name="Haridas S."/>
            <person name="Kuo A."/>
            <person name="Mondo S."/>
            <person name="Pangilinan J."/>
            <person name="Riley R."/>
            <person name="LaButti K."/>
            <person name="Andreopoulos B."/>
            <person name="Lipzen A."/>
            <person name="Chen C."/>
            <person name="Yan M."/>
            <person name="Daum C."/>
            <person name="Ng V."/>
            <person name="Clum A."/>
            <person name="Steindorff A."/>
            <person name="Ohm R.A."/>
            <person name="Martin F."/>
            <person name="Silar P."/>
            <person name="Natvig D.O."/>
            <person name="Lalanne C."/>
            <person name="Gautier V."/>
            <person name="Ament-Velasquez S.L."/>
            <person name="Kruys A."/>
            <person name="Hutchinson M.I."/>
            <person name="Powell A.J."/>
            <person name="Barry K."/>
            <person name="Miller A.N."/>
            <person name="Grigoriev I.V."/>
            <person name="Debuchy R."/>
            <person name="Gladieux P."/>
            <person name="Hiltunen Thoren M."/>
            <person name="Johannesson H."/>
        </authorList>
    </citation>
    <scope>NUCLEOTIDE SEQUENCE</scope>
    <source>
        <strain evidence="2">CBS 141.50</strain>
    </source>
</reference>
<dbReference type="RefSeq" id="XP_062638416.1">
    <property type="nucleotide sequence ID" value="XM_062783431.1"/>
</dbReference>
<organism evidence="2 3">
    <name type="scientific">Dichotomopilus funicola</name>
    <dbReference type="NCBI Taxonomy" id="1934379"/>
    <lineage>
        <taxon>Eukaryota</taxon>
        <taxon>Fungi</taxon>
        <taxon>Dikarya</taxon>
        <taxon>Ascomycota</taxon>
        <taxon>Pezizomycotina</taxon>
        <taxon>Sordariomycetes</taxon>
        <taxon>Sordariomycetidae</taxon>
        <taxon>Sordariales</taxon>
        <taxon>Chaetomiaceae</taxon>
        <taxon>Dichotomopilus</taxon>
    </lineage>
</organism>
<evidence type="ECO:0000313" key="2">
    <source>
        <dbReference type="EMBL" id="KAK4145045.1"/>
    </source>
</evidence>
<dbReference type="Proteomes" id="UP001302676">
    <property type="component" value="Unassembled WGS sequence"/>
</dbReference>
<protein>
    <submittedName>
        <fullName evidence="2">Uncharacterized protein</fullName>
    </submittedName>
</protein>
<evidence type="ECO:0000313" key="3">
    <source>
        <dbReference type="Proteomes" id="UP001302676"/>
    </source>
</evidence>
<dbReference type="GeneID" id="87820044"/>
<accession>A0AAN6V592</accession>
<comment type="caution">
    <text evidence="2">The sequence shown here is derived from an EMBL/GenBank/DDBJ whole genome shotgun (WGS) entry which is preliminary data.</text>
</comment>
<evidence type="ECO:0000256" key="1">
    <source>
        <dbReference type="SAM" id="MobiDB-lite"/>
    </source>
</evidence>